<keyword evidence="3" id="KW-0067">ATP-binding</keyword>
<dbReference type="SMART" id="SM00226">
    <property type="entry name" value="LMWPc"/>
    <property type="match status" value="1"/>
</dbReference>
<dbReference type="Proteomes" id="UP000185911">
    <property type="component" value="Unassembled WGS sequence"/>
</dbReference>
<dbReference type="InterPro" id="IPR011761">
    <property type="entry name" value="ATP-grasp"/>
</dbReference>
<dbReference type="GO" id="GO:0046872">
    <property type="term" value="F:metal ion binding"/>
    <property type="evidence" value="ECO:0007669"/>
    <property type="project" value="InterPro"/>
</dbReference>
<reference evidence="5 6" key="1">
    <citation type="submission" date="2017-01" db="EMBL/GenBank/DDBJ databases">
        <title>Genome sequence of Rhodoferax antarcticus ANT.BR, a psychrophilic purple nonsulfur bacterium from an Antarctic microbial mat.</title>
        <authorList>
            <person name="Baker J."/>
            <person name="Riester C."/>
            <person name="Skinner B."/>
            <person name="Newell A."/>
            <person name="Swingley W."/>
            <person name="Madigan M."/>
            <person name="Jung D."/>
            <person name="Asao M."/>
            <person name="Chen M."/>
            <person name="Loughlin P."/>
            <person name="Pan H."/>
            <person name="Lin S."/>
            <person name="Li N."/>
            <person name="Shaw J."/>
            <person name="Prado M."/>
            <person name="Sherman C."/>
            <person name="Li X."/>
            <person name="Tang J."/>
            <person name="Blankenship R."/>
            <person name="Zhao T."/>
            <person name="Touchman J."/>
            <person name="Sattley M."/>
        </authorList>
    </citation>
    <scope>NUCLEOTIDE SEQUENCE [LARGE SCALE GENOMIC DNA]</scope>
    <source>
        <strain evidence="5 6">ANT.BR</strain>
    </source>
</reference>
<name>A0A1Q8YH47_9BURK</name>
<evidence type="ECO:0000256" key="3">
    <source>
        <dbReference type="PROSITE-ProRule" id="PRU00409"/>
    </source>
</evidence>
<evidence type="ECO:0000259" key="4">
    <source>
        <dbReference type="PROSITE" id="PS50975"/>
    </source>
</evidence>
<feature type="domain" description="ATP-grasp" evidence="4">
    <location>
        <begin position="122"/>
        <end position="309"/>
    </location>
</feature>
<protein>
    <recommendedName>
        <fullName evidence="1">protein-tyrosine-phosphatase</fullName>
        <ecNumber evidence="1">3.1.3.48</ecNumber>
    </recommendedName>
</protein>
<sequence>MASPPKVLVMGDDTRSFLACVRSLGRRGIEVHAAPYSLDAPALQSRYICKVHVLPYYLDGGAKWLQAMQTLCIDEQFDMVLPCEERALLPLCAHQADLPVRTVLAIPDLVALDAFFDKINTRHLAQRCGVPVPDGYIWQAGSSVAELQAKLGLPVAAKHRQSYCLQQLYVRTHVRLLDDAAAINLWLQSQQPEPDTVFFEQVFDGIGLGVSVLCHQGKVLQAFEHHRANELAGSSYYRKSMPLDTERLDAVARMVAATQYTGLAMFEFKLNTGTGKWVLLEVNARPWGSLPLPVAWGVDFPYRLYQLLCNGQITPPVTYPIGKYNRNLIADIWQMRTLVSQLKKQPIQLSSAMLRWLMGFGRLLLLHEKHDVWVADDPAPAKTEIRQFVKQRLSTPQSAGLVTGQDNLALAKVISQKSGHILFLCQGNICRSPYAERKARSIFNSENLSITVDSAGMLPRNHRPSPDVAIEAARQCSVDLGAHLSKCADDELIAKADVVFVFDDINVASFKQRHPDQANKLVFLSAFQLTGASHIADPDGRDIGVFCRTYATIDACLNNLALRLKSC</sequence>
<evidence type="ECO:0000256" key="1">
    <source>
        <dbReference type="ARBA" id="ARBA00013064"/>
    </source>
</evidence>
<evidence type="ECO:0000313" key="5">
    <source>
        <dbReference type="EMBL" id="OLP07316.1"/>
    </source>
</evidence>
<dbReference type="GO" id="GO:0005524">
    <property type="term" value="F:ATP binding"/>
    <property type="evidence" value="ECO:0007669"/>
    <property type="project" value="UniProtKB-UniRule"/>
</dbReference>
<comment type="caution">
    <text evidence="5">The sequence shown here is derived from an EMBL/GenBank/DDBJ whole genome shotgun (WGS) entry which is preliminary data.</text>
</comment>
<dbReference type="EC" id="3.1.3.48" evidence="1"/>
<dbReference type="SUPFAM" id="SSF52788">
    <property type="entry name" value="Phosphotyrosine protein phosphatases I"/>
    <property type="match status" value="1"/>
</dbReference>
<evidence type="ECO:0000256" key="2">
    <source>
        <dbReference type="ARBA" id="ARBA00051722"/>
    </source>
</evidence>
<dbReference type="SUPFAM" id="SSF56059">
    <property type="entry name" value="Glutathione synthetase ATP-binding domain-like"/>
    <property type="match status" value="1"/>
</dbReference>
<keyword evidence="6" id="KW-1185">Reference proteome</keyword>
<dbReference type="AlphaFoldDB" id="A0A1Q8YH47"/>
<gene>
    <name evidence="5" type="ORF">BLL52_1146</name>
</gene>
<dbReference type="Gene3D" id="3.40.50.20">
    <property type="match status" value="1"/>
</dbReference>
<dbReference type="STRING" id="81479.RA876_00430"/>
<accession>A0A1Q8YH47</accession>
<comment type="catalytic activity">
    <reaction evidence="2">
        <text>O-phospho-L-tyrosyl-[protein] + H2O = L-tyrosyl-[protein] + phosphate</text>
        <dbReference type="Rhea" id="RHEA:10684"/>
        <dbReference type="Rhea" id="RHEA-COMP:10136"/>
        <dbReference type="Rhea" id="RHEA-COMP:20101"/>
        <dbReference type="ChEBI" id="CHEBI:15377"/>
        <dbReference type="ChEBI" id="CHEBI:43474"/>
        <dbReference type="ChEBI" id="CHEBI:46858"/>
        <dbReference type="ChEBI" id="CHEBI:61978"/>
        <dbReference type="EC" id="3.1.3.48"/>
    </reaction>
</comment>
<dbReference type="Gene3D" id="3.40.50.2300">
    <property type="match status" value="1"/>
</dbReference>
<dbReference type="GO" id="GO:0004725">
    <property type="term" value="F:protein tyrosine phosphatase activity"/>
    <property type="evidence" value="ECO:0007669"/>
    <property type="project" value="UniProtKB-EC"/>
</dbReference>
<dbReference type="Pfam" id="PF01451">
    <property type="entry name" value="LMWPc"/>
    <property type="match status" value="1"/>
</dbReference>
<dbReference type="EMBL" id="MSYM01000008">
    <property type="protein sequence ID" value="OLP07316.1"/>
    <property type="molecule type" value="Genomic_DNA"/>
</dbReference>
<dbReference type="PROSITE" id="PS50975">
    <property type="entry name" value="ATP_GRASP"/>
    <property type="match status" value="1"/>
</dbReference>
<dbReference type="InterPro" id="IPR023485">
    <property type="entry name" value="Ptyr_pPase"/>
</dbReference>
<dbReference type="Gene3D" id="3.30.470.20">
    <property type="entry name" value="ATP-grasp fold, B domain"/>
    <property type="match status" value="1"/>
</dbReference>
<dbReference type="PANTHER" id="PTHR11717">
    <property type="entry name" value="LOW MOLECULAR WEIGHT PROTEIN TYROSINE PHOSPHATASE"/>
    <property type="match status" value="1"/>
</dbReference>
<evidence type="ECO:0000313" key="6">
    <source>
        <dbReference type="Proteomes" id="UP000185911"/>
    </source>
</evidence>
<dbReference type="PANTHER" id="PTHR11717:SF31">
    <property type="entry name" value="LOW MOLECULAR WEIGHT PROTEIN-TYROSINE-PHOSPHATASE ETP-RELATED"/>
    <property type="match status" value="1"/>
</dbReference>
<proteinExistence type="predicted"/>
<dbReference type="InterPro" id="IPR036196">
    <property type="entry name" value="Ptyr_pPase_sf"/>
</dbReference>
<dbReference type="InterPro" id="IPR050438">
    <property type="entry name" value="LMW_PTPase"/>
</dbReference>
<organism evidence="5 6">
    <name type="scientific">Rhodoferax antarcticus ANT.BR</name>
    <dbReference type="NCBI Taxonomy" id="1111071"/>
    <lineage>
        <taxon>Bacteria</taxon>
        <taxon>Pseudomonadati</taxon>
        <taxon>Pseudomonadota</taxon>
        <taxon>Betaproteobacteria</taxon>
        <taxon>Burkholderiales</taxon>
        <taxon>Comamonadaceae</taxon>
        <taxon>Rhodoferax</taxon>
    </lineage>
</organism>
<keyword evidence="3" id="KW-0547">Nucleotide-binding</keyword>